<dbReference type="AlphaFoldDB" id="A0AAV0BR73"/>
<accession>A0AAV0BR73</accession>
<comment type="caution">
    <text evidence="1">The sequence shown here is derived from an EMBL/GenBank/DDBJ whole genome shotgun (WGS) entry which is preliminary data.</text>
</comment>
<dbReference type="Proteomes" id="UP001153365">
    <property type="component" value="Unassembled WGS sequence"/>
</dbReference>
<gene>
    <name evidence="1" type="ORF">PPACK8108_LOCUS24270</name>
</gene>
<proteinExistence type="predicted"/>
<evidence type="ECO:0000313" key="2">
    <source>
        <dbReference type="Proteomes" id="UP001153365"/>
    </source>
</evidence>
<reference evidence="1" key="1">
    <citation type="submission" date="2022-06" db="EMBL/GenBank/DDBJ databases">
        <authorList>
            <consortium name="SYNGENTA / RWTH Aachen University"/>
        </authorList>
    </citation>
    <scope>NUCLEOTIDE SEQUENCE</scope>
</reference>
<sequence length="564" mass="64162">MKFKAITAVNLGDISDLKEVSRIDLSLTLGSPSKRLKLNHSPISSVGTSDSNFRHLDYGVIANDWGSDLGLSLRRDQAREALDLELESGHRIISQSAQPEKLSATRPILNGNERQSVDLLGPHSNAHPDRFRFDFPTPYEGLNLFDPQIFNDDSVRESVFGEEKGSGSSDRSNFHLTSRVQNPEVKNGIVITSETTYPNKAANLISTRKNSSVDQRTFYNNLPQNPTLIKSIYSSVEHRPSNSYRAESSQKTAGIKCFANDEKLTEELSHARQNAQGTMKVKGKDMLVEDTNLFSSNIVQGIDIRSPEAYPTAINSDDQIIYRAPKFETYEYPYHNVIKIDEQGVYLMKALLTKLIKQEKNITMGRSNALKNAVISLHEKFEEHEEYFNTLKDKWIKDWTKMHHLNKLSKRLISTVNKIAYNIQFATVYTNERIGFINEKNSLKFFVDNEAAKIEALNLLKNIWDSIPVAQNITSKGKLKKPEDIKTNNKFLESLDPNKNFLRNIFNATLKRNEILTCSSSLLKCILKILLPQIYHSIFVFDPKQIKSSKYGLIRRLNDISLQQ</sequence>
<evidence type="ECO:0000313" key="1">
    <source>
        <dbReference type="EMBL" id="CAH7689238.1"/>
    </source>
</evidence>
<name>A0AAV0BR73_PHAPC</name>
<dbReference type="EMBL" id="CALTRL010006054">
    <property type="protein sequence ID" value="CAH7689238.1"/>
    <property type="molecule type" value="Genomic_DNA"/>
</dbReference>
<organism evidence="1 2">
    <name type="scientific">Phakopsora pachyrhizi</name>
    <name type="common">Asian soybean rust disease fungus</name>
    <dbReference type="NCBI Taxonomy" id="170000"/>
    <lineage>
        <taxon>Eukaryota</taxon>
        <taxon>Fungi</taxon>
        <taxon>Dikarya</taxon>
        <taxon>Basidiomycota</taxon>
        <taxon>Pucciniomycotina</taxon>
        <taxon>Pucciniomycetes</taxon>
        <taxon>Pucciniales</taxon>
        <taxon>Phakopsoraceae</taxon>
        <taxon>Phakopsora</taxon>
    </lineage>
</organism>
<protein>
    <submittedName>
        <fullName evidence="1">Expressed protein</fullName>
    </submittedName>
</protein>
<keyword evidence="2" id="KW-1185">Reference proteome</keyword>